<dbReference type="PANTHER" id="PTHR33116">
    <property type="entry name" value="REVERSE TRANSCRIPTASE ZINC-BINDING DOMAIN-CONTAINING PROTEIN-RELATED-RELATED"/>
    <property type="match status" value="1"/>
</dbReference>
<protein>
    <recommendedName>
        <fullName evidence="3">Reverse transcriptase</fullName>
    </recommendedName>
</protein>
<organism evidence="1 2">
    <name type="scientific">Lithospermum erythrorhizon</name>
    <name type="common">Purple gromwell</name>
    <name type="synonym">Lithospermum officinale var. erythrorhizon</name>
    <dbReference type="NCBI Taxonomy" id="34254"/>
    <lineage>
        <taxon>Eukaryota</taxon>
        <taxon>Viridiplantae</taxon>
        <taxon>Streptophyta</taxon>
        <taxon>Embryophyta</taxon>
        <taxon>Tracheophyta</taxon>
        <taxon>Spermatophyta</taxon>
        <taxon>Magnoliopsida</taxon>
        <taxon>eudicotyledons</taxon>
        <taxon>Gunneridae</taxon>
        <taxon>Pentapetalae</taxon>
        <taxon>asterids</taxon>
        <taxon>lamiids</taxon>
        <taxon>Boraginales</taxon>
        <taxon>Boraginaceae</taxon>
        <taxon>Boraginoideae</taxon>
        <taxon>Lithospermeae</taxon>
        <taxon>Lithospermum</taxon>
    </lineage>
</organism>
<reference evidence="1 2" key="1">
    <citation type="submission" date="2024-01" db="EMBL/GenBank/DDBJ databases">
        <title>The complete chloroplast genome sequence of Lithospermum erythrorhizon: insights into the phylogenetic relationship among Boraginaceae species and the maternal lineages of purple gromwells.</title>
        <authorList>
            <person name="Okada T."/>
            <person name="Watanabe K."/>
        </authorList>
    </citation>
    <scope>NUCLEOTIDE SEQUENCE [LARGE SCALE GENOMIC DNA]</scope>
</reference>
<comment type="caution">
    <text evidence="1">The sequence shown here is derived from an EMBL/GenBank/DDBJ whole genome shotgun (WGS) entry which is preliminary data.</text>
</comment>
<dbReference type="PANTHER" id="PTHR33116:SF86">
    <property type="entry name" value="REVERSE TRANSCRIPTASE DOMAIN-CONTAINING PROTEIN"/>
    <property type="match status" value="1"/>
</dbReference>
<sequence>MKILQDYETASGQKVNLGKCSVSFSPRVPGTLQRCILMGLGMREVNDQRKYLGLPSQVGRTKKEVVRYISAKVDARVKGKLLSQAGKEVMVKSVTSAIPNFVMSCFKLPMGIIDDLNSTMAEFFWLKGDGEGGIHWKA</sequence>
<evidence type="ECO:0008006" key="3">
    <source>
        <dbReference type="Google" id="ProtNLM"/>
    </source>
</evidence>
<evidence type="ECO:0000313" key="2">
    <source>
        <dbReference type="Proteomes" id="UP001454036"/>
    </source>
</evidence>
<name>A0AAV3Q3T7_LITER</name>
<dbReference type="EMBL" id="BAABME010003278">
    <property type="protein sequence ID" value="GAA0158175.1"/>
    <property type="molecule type" value="Genomic_DNA"/>
</dbReference>
<gene>
    <name evidence="1" type="ORF">LIER_15270</name>
</gene>
<keyword evidence="2" id="KW-1185">Reference proteome</keyword>
<dbReference type="Proteomes" id="UP001454036">
    <property type="component" value="Unassembled WGS sequence"/>
</dbReference>
<accession>A0AAV3Q3T7</accession>
<evidence type="ECO:0000313" key="1">
    <source>
        <dbReference type="EMBL" id="GAA0158175.1"/>
    </source>
</evidence>
<dbReference type="AlphaFoldDB" id="A0AAV3Q3T7"/>
<proteinExistence type="predicted"/>